<keyword evidence="2" id="KW-1185">Reference proteome</keyword>
<dbReference type="Gene3D" id="1.10.630.10">
    <property type="entry name" value="Cytochrome P450"/>
    <property type="match status" value="1"/>
</dbReference>
<evidence type="ECO:0000313" key="1">
    <source>
        <dbReference type="EMBL" id="KZW03082.1"/>
    </source>
</evidence>
<proteinExistence type="predicted"/>
<name>A0A165Q4V6_EXIGL</name>
<gene>
    <name evidence="1" type="ORF">EXIGLDRAFT_636708</name>
</gene>
<evidence type="ECO:0000313" key="2">
    <source>
        <dbReference type="Proteomes" id="UP000077266"/>
    </source>
</evidence>
<dbReference type="GO" id="GO:0005506">
    <property type="term" value="F:iron ion binding"/>
    <property type="evidence" value="ECO:0007669"/>
    <property type="project" value="InterPro"/>
</dbReference>
<dbReference type="InterPro" id="IPR036396">
    <property type="entry name" value="Cyt_P450_sf"/>
</dbReference>
<dbReference type="GO" id="GO:0020037">
    <property type="term" value="F:heme binding"/>
    <property type="evidence" value="ECO:0007669"/>
    <property type="project" value="InterPro"/>
</dbReference>
<dbReference type="AlphaFoldDB" id="A0A165Q4V6"/>
<dbReference type="SUPFAM" id="SSF48264">
    <property type="entry name" value="Cytochrome P450"/>
    <property type="match status" value="1"/>
</dbReference>
<protein>
    <recommendedName>
        <fullName evidence="3">Cytochrome P450</fullName>
    </recommendedName>
</protein>
<feature type="non-terminal residue" evidence="1">
    <location>
        <position position="1"/>
    </location>
</feature>
<dbReference type="OrthoDB" id="10029320at2759"/>
<dbReference type="STRING" id="1314781.A0A165Q4V6"/>
<dbReference type="GO" id="GO:0004497">
    <property type="term" value="F:monooxygenase activity"/>
    <property type="evidence" value="ECO:0007669"/>
    <property type="project" value="InterPro"/>
</dbReference>
<sequence>WNALRAVASDAASRYATAEPIAFDAYVQAVTLACIFRTLFDAPVKPDALKLHDLVRVGRGITTLWNHSKTSLEPHPDELLEVNHHLRRWLRPDGDGTPGLSRDDEHWTLRADENPLEFLVPAFETLWRVVAISYAHALPRADWSQPFLALASTTNIRLASFKTTTQTPSAPNLSVESYINEVLRVYPPTRRIARLDPNSGLDIIKASVELAQRDTAIWGRTANTFDPARPIVSGKLLAFGAKPLKCPGASWAPQAAGVIVAALLATQHVDVQRGAKVGGRDGWDGWLVRRSREKAALGQ</sequence>
<accession>A0A165Q4V6</accession>
<reference evidence="1 2" key="1">
    <citation type="journal article" date="2016" name="Mol. Biol. Evol.">
        <title>Comparative Genomics of Early-Diverging Mushroom-Forming Fungi Provides Insights into the Origins of Lignocellulose Decay Capabilities.</title>
        <authorList>
            <person name="Nagy L.G."/>
            <person name="Riley R."/>
            <person name="Tritt A."/>
            <person name="Adam C."/>
            <person name="Daum C."/>
            <person name="Floudas D."/>
            <person name="Sun H."/>
            <person name="Yadav J.S."/>
            <person name="Pangilinan J."/>
            <person name="Larsson K.H."/>
            <person name="Matsuura K."/>
            <person name="Barry K."/>
            <person name="Labutti K."/>
            <person name="Kuo R."/>
            <person name="Ohm R.A."/>
            <person name="Bhattacharya S.S."/>
            <person name="Shirouzu T."/>
            <person name="Yoshinaga Y."/>
            <person name="Martin F.M."/>
            <person name="Grigoriev I.V."/>
            <person name="Hibbett D.S."/>
        </authorList>
    </citation>
    <scope>NUCLEOTIDE SEQUENCE [LARGE SCALE GENOMIC DNA]</scope>
    <source>
        <strain evidence="1 2">HHB12029</strain>
    </source>
</reference>
<organism evidence="1 2">
    <name type="scientific">Exidia glandulosa HHB12029</name>
    <dbReference type="NCBI Taxonomy" id="1314781"/>
    <lineage>
        <taxon>Eukaryota</taxon>
        <taxon>Fungi</taxon>
        <taxon>Dikarya</taxon>
        <taxon>Basidiomycota</taxon>
        <taxon>Agaricomycotina</taxon>
        <taxon>Agaricomycetes</taxon>
        <taxon>Auriculariales</taxon>
        <taxon>Exidiaceae</taxon>
        <taxon>Exidia</taxon>
    </lineage>
</organism>
<dbReference type="Proteomes" id="UP000077266">
    <property type="component" value="Unassembled WGS sequence"/>
</dbReference>
<evidence type="ECO:0008006" key="3">
    <source>
        <dbReference type="Google" id="ProtNLM"/>
    </source>
</evidence>
<dbReference type="InParanoid" id="A0A165Q4V6"/>
<dbReference type="GO" id="GO:0016705">
    <property type="term" value="F:oxidoreductase activity, acting on paired donors, with incorporation or reduction of molecular oxygen"/>
    <property type="evidence" value="ECO:0007669"/>
    <property type="project" value="InterPro"/>
</dbReference>
<dbReference type="EMBL" id="KV425885">
    <property type="protein sequence ID" value="KZW03082.1"/>
    <property type="molecule type" value="Genomic_DNA"/>
</dbReference>